<keyword evidence="1" id="KW-0812">Transmembrane</keyword>
<organism evidence="2 3">
    <name type="scientific">Euphydryas editha</name>
    <name type="common">Edith's checkerspot</name>
    <dbReference type="NCBI Taxonomy" id="104508"/>
    <lineage>
        <taxon>Eukaryota</taxon>
        <taxon>Metazoa</taxon>
        <taxon>Ecdysozoa</taxon>
        <taxon>Arthropoda</taxon>
        <taxon>Hexapoda</taxon>
        <taxon>Insecta</taxon>
        <taxon>Pterygota</taxon>
        <taxon>Neoptera</taxon>
        <taxon>Endopterygota</taxon>
        <taxon>Lepidoptera</taxon>
        <taxon>Glossata</taxon>
        <taxon>Ditrysia</taxon>
        <taxon>Papilionoidea</taxon>
        <taxon>Nymphalidae</taxon>
        <taxon>Nymphalinae</taxon>
        <taxon>Euphydryas</taxon>
    </lineage>
</organism>
<evidence type="ECO:0000313" key="2">
    <source>
        <dbReference type="EMBL" id="CAH2088136.1"/>
    </source>
</evidence>
<evidence type="ECO:0008006" key="4">
    <source>
        <dbReference type="Google" id="ProtNLM"/>
    </source>
</evidence>
<dbReference type="EMBL" id="CAKOGL010000007">
    <property type="protein sequence ID" value="CAH2088136.1"/>
    <property type="molecule type" value="Genomic_DNA"/>
</dbReference>
<evidence type="ECO:0000313" key="3">
    <source>
        <dbReference type="Proteomes" id="UP001153954"/>
    </source>
</evidence>
<evidence type="ECO:0000256" key="1">
    <source>
        <dbReference type="SAM" id="Phobius"/>
    </source>
</evidence>
<gene>
    <name evidence="2" type="ORF">EEDITHA_LOCUS4324</name>
</gene>
<keyword evidence="3" id="KW-1185">Reference proteome</keyword>
<dbReference type="Proteomes" id="UP001153954">
    <property type="component" value="Unassembled WGS sequence"/>
</dbReference>
<name>A0AAU9TMQ1_EUPED</name>
<keyword evidence="1" id="KW-0472">Membrane</keyword>
<sequence length="315" mass="36256">MHPSIISPRNLVLEIRNLQTFSLLNPVAEINMENIHKIEKSISVKAYSTGHSLTFILEIPSIEYNIYDYIHIYSIPNKQNLTIIPLGSEEYAYIEEPCKKISDDTLLCNSLDSRSIEKTEDCTISLIKQQKGNCTLARMNLKQGKLQKIRENMWLILLTKPEIAKTQCGSKTEYRRIDNICLVTITEDCQINIMNRTLRTHSSTITVNEVIPLPDQNHIQQEEVQYELHLEDISLDNIHELMNKIKDVQEIDDSYWLDIMAIPSWPTLLLYIIIGTLAVWKLYKCRKQPKDISREDAPGSCKTSFHLKEGGVSVP</sequence>
<keyword evidence="1" id="KW-1133">Transmembrane helix</keyword>
<accession>A0AAU9TMQ1</accession>
<dbReference type="InterPro" id="IPR022048">
    <property type="entry name" value="Envelope_fusion-like"/>
</dbReference>
<proteinExistence type="predicted"/>
<dbReference type="Pfam" id="PF12259">
    <property type="entry name" value="Baculo_F"/>
    <property type="match status" value="1"/>
</dbReference>
<comment type="caution">
    <text evidence="2">The sequence shown here is derived from an EMBL/GenBank/DDBJ whole genome shotgun (WGS) entry which is preliminary data.</text>
</comment>
<dbReference type="AlphaFoldDB" id="A0AAU9TMQ1"/>
<feature type="transmembrane region" description="Helical" evidence="1">
    <location>
        <begin position="255"/>
        <end position="280"/>
    </location>
</feature>
<protein>
    <recommendedName>
        <fullName evidence="4">Envelope protein</fullName>
    </recommendedName>
</protein>
<reference evidence="2" key="1">
    <citation type="submission" date="2022-03" db="EMBL/GenBank/DDBJ databases">
        <authorList>
            <person name="Tunstrom K."/>
        </authorList>
    </citation>
    <scope>NUCLEOTIDE SEQUENCE</scope>
</reference>